<dbReference type="AlphaFoldDB" id="A0AA40SR15"/>
<gene>
    <name evidence="6" type="ORF">BKA10_002597</name>
</gene>
<evidence type="ECO:0000256" key="4">
    <source>
        <dbReference type="SAM" id="SignalP"/>
    </source>
</evidence>
<evidence type="ECO:0000313" key="7">
    <source>
        <dbReference type="Proteomes" id="UP000549113"/>
    </source>
</evidence>
<evidence type="ECO:0000259" key="5">
    <source>
        <dbReference type="Pfam" id="PF00496"/>
    </source>
</evidence>
<dbReference type="InterPro" id="IPR000914">
    <property type="entry name" value="SBP_5_dom"/>
</dbReference>
<organism evidence="6 7">
    <name type="scientific">Microbacterium invictum</name>
    <dbReference type="NCBI Taxonomy" id="515415"/>
    <lineage>
        <taxon>Bacteria</taxon>
        <taxon>Bacillati</taxon>
        <taxon>Actinomycetota</taxon>
        <taxon>Actinomycetes</taxon>
        <taxon>Micrococcales</taxon>
        <taxon>Microbacteriaceae</taxon>
        <taxon>Microbacterium</taxon>
    </lineage>
</organism>
<reference evidence="6 7" key="1">
    <citation type="submission" date="2020-08" db="EMBL/GenBank/DDBJ databases">
        <title>Sequencing the genomes of 1000 actinobacteria strains.</title>
        <authorList>
            <person name="Klenk H.-P."/>
        </authorList>
    </citation>
    <scope>NUCLEOTIDE SEQUENCE [LARGE SCALE GENOMIC DNA]</scope>
    <source>
        <strain evidence="6 7">DSM 19600</strain>
    </source>
</reference>
<dbReference type="InterPro" id="IPR030678">
    <property type="entry name" value="Peptide/Ni-bd"/>
</dbReference>
<dbReference type="Pfam" id="PF00496">
    <property type="entry name" value="SBP_bac_5"/>
    <property type="match status" value="1"/>
</dbReference>
<evidence type="ECO:0000313" key="6">
    <source>
        <dbReference type="EMBL" id="MBB4140803.1"/>
    </source>
</evidence>
<dbReference type="Gene3D" id="3.40.190.10">
    <property type="entry name" value="Periplasmic binding protein-like II"/>
    <property type="match status" value="1"/>
</dbReference>
<dbReference type="Proteomes" id="UP000549113">
    <property type="component" value="Unassembled WGS sequence"/>
</dbReference>
<dbReference type="EMBL" id="JACIFH010000001">
    <property type="protein sequence ID" value="MBB4140803.1"/>
    <property type="molecule type" value="Genomic_DNA"/>
</dbReference>
<keyword evidence="3 4" id="KW-0732">Signal</keyword>
<dbReference type="GO" id="GO:0043190">
    <property type="term" value="C:ATP-binding cassette (ABC) transporter complex"/>
    <property type="evidence" value="ECO:0007669"/>
    <property type="project" value="InterPro"/>
</dbReference>
<keyword evidence="7" id="KW-1185">Reference proteome</keyword>
<dbReference type="PANTHER" id="PTHR30290">
    <property type="entry name" value="PERIPLASMIC BINDING COMPONENT OF ABC TRANSPORTER"/>
    <property type="match status" value="1"/>
</dbReference>
<comment type="similarity">
    <text evidence="1">Belongs to the bacterial solute-binding protein 5 family.</text>
</comment>
<comment type="caution">
    <text evidence="6">The sequence shown here is derived from an EMBL/GenBank/DDBJ whole genome shotgun (WGS) entry which is preliminary data.</text>
</comment>
<dbReference type="RefSeq" id="WP_183500274.1">
    <property type="nucleotide sequence ID" value="NZ_BAABCO010000004.1"/>
</dbReference>
<evidence type="ECO:0000256" key="1">
    <source>
        <dbReference type="ARBA" id="ARBA00005695"/>
    </source>
</evidence>
<dbReference type="GO" id="GO:1904680">
    <property type="term" value="F:peptide transmembrane transporter activity"/>
    <property type="evidence" value="ECO:0007669"/>
    <property type="project" value="TreeGrafter"/>
</dbReference>
<protein>
    <submittedName>
        <fullName evidence="6">Peptide/nickel transport system substrate-binding protein</fullName>
    </submittedName>
</protein>
<keyword evidence="2" id="KW-0813">Transport</keyword>
<feature type="chain" id="PRO_5041437003" evidence="4">
    <location>
        <begin position="29"/>
        <end position="510"/>
    </location>
</feature>
<dbReference type="SUPFAM" id="SSF53850">
    <property type="entry name" value="Periplasmic binding protein-like II"/>
    <property type="match status" value="1"/>
</dbReference>
<dbReference type="PANTHER" id="PTHR30290:SF9">
    <property type="entry name" value="OLIGOPEPTIDE-BINDING PROTEIN APPA"/>
    <property type="match status" value="1"/>
</dbReference>
<dbReference type="InterPro" id="IPR039424">
    <property type="entry name" value="SBP_5"/>
</dbReference>
<dbReference type="PROSITE" id="PS51257">
    <property type="entry name" value="PROKAR_LIPOPROTEIN"/>
    <property type="match status" value="1"/>
</dbReference>
<dbReference type="GO" id="GO:0015833">
    <property type="term" value="P:peptide transport"/>
    <property type="evidence" value="ECO:0007669"/>
    <property type="project" value="TreeGrafter"/>
</dbReference>
<dbReference type="GO" id="GO:0042597">
    <property type="term" value="C:periplasmic space"/>
    <property type="evidence" value="ECO:0007669"/>
    <property type="project" value="UniProtKB-ARBA"/>
</dbReference>
<dbReference type="PIRSF" id="PIRSF002741">
    <property type="entry name" value="MppA"/>
    <property type="match status" value="1"/>
</dbReference>
<evidence type="ECO:0000256" key="2">
    <source>
        <dbReference type="ARBA" id="ARBA00022448"/>
    </source>
</evidence>
<feature type="signal peptide" evidence="4">
    <location>
        <begin position="1"/>
        <end position="28"/>
    </location>
</feature>
<proteinExistence type="inferred from homology"/>
<dbReference type="Gene3D" id="3.10.105.10">
    <property type="entry name" value="Dipeptide-binding Protein, Domain 3"/>
    <property type="match status" value="1"/>
</dbReference>
<feature type="domain" description="Solute-binding protein family 5" evidence="5">
    <location>
        <begin position="80"/>
        <end position="412"/>
    </location>
</feature>
<sequence>MIRWKKAATAAALAVTAALALSACTGGAGDNEGTGEGGTLTLGAVGSPTTFDPSGSQWGNAAPYYQAVFDTLLLATPEGTIEPWLATEWSYNDDNTVLTLTIRDNVTFTDDSKLTADVVVKNLQRFKEGTSPDAGYFAGVTSFEAPDDTTVVITLAAPDPAMLNYLTRDPGLVGAEASLDSEDVATNPVGSGPYILDTAATVTGSTYAYTRNPGYWNPDVQHYENLVINVLGDNTAQVNAIKAGEANGVKVTNNAIPEVEAAGWTINANELDFEGVLLLDRDGTMNPALADVKVRQAINFAFDRPGLLKALYGEYGTVTTQVFGGESPAYDPELDSYYDYDPEKAKELLAEAGYADGLTISMPTIAVFPPATYALIEQQLADIGITVEATDVPAGNFITDLLAPKYPASYMALEQNPDWQLIQFMITPNAVFNPFHTEDETVNGLIREIQYGDEATQADKAKELNKYIVEQAWFAPFYRVQGSVATDANTTVKMLPTNAYPNIYDFQPKQ</sequence>
<evidence type="ECO:0000256" key="3">
    <source>
        <dbReference type="ARBA" id="ARBA00022729"/>
    </source>
</evidence>
<name>A0AA40SR15_9MICO</name>
<accession>A0AA40SR15</accession>